<dbReference type="RefSeq" id="WP_154407926.1">
    <property type="nucleotide sequence ID" value="NZ_JAQXJM010000012.1"/>
</dbReference>
<organism evidence="1 2">
    <name type="scientific">Anaerovibrio slackiae</name>
    <dbReference type="NCBI Taxonomy" id="2652309"/>
    <lineage>
        <taxon>Bacteria</taxon>
        <taxon>Bacillati</taxon>
        <taxon>Bacillota</taxon>
        <taxon>Negativicutes</taxon>
        <taxon>Selenomonadales</taxon>
        <taxon>Selenomonadaceae</taxon>
        <taxon>Anaerovibrio</taxon>
    </lineage>
</organism>
<dbReference type="CDD" id="cd00077">
    <property type="entry name" value="HDc"/>
    <property type="match status" value="1"/>
</dbReference>
<evidence type="ECO:0008006" key="3">
    <source>
        <dbReference type="Google" id="ProtNLM"/>
    </source>
</evidence>
<protein>
    <recommendedName>
        <fullName evidence="3">HD domain-containing protein</fullName>
    </recommendedName>
</protein>
<name>A0A6I2UJ67_9FIRM</name>
<proteinExistence type="predicted"/>
<accession>A0A6I2UJ67</accession>
<reference evidence="1 2" key="1">
    <citation type="submission" date="2019-08" db="EMBL/GenBank/DDBJ databases">
        <title>In-depth cultivation of the pig gut microbiome towards novel bacterial diversity and tailored functional studies.</title>
        <authorList>
            <person name="Wylensek D."/>
            <person name="Hitch T.C.A."/>
            <person name="Clavel T."/>
        </authorList>
    </citation>
    <scope>NUCLEOTIDE SEQUENCE [LARGE SCALE GENOMIC DNA]</scope>
    <source>
        <strain evidence="1 2">WCA-693-APC-5D-A</strain>
    </source>
</reference>
<dbReference type="SUPFAM" id="SSF109604">
    <property type="entry name" value="HD-domain/PDEase-like"/>
    <property type="match status" value="1"/>
</dbReference>
<dbReference type="Gene3D" id="1.10.3210.10">
    <property type="entry name" value="Hypothetical protein af1432"/>
    <property type="match status" value="1"/>
</dbReference>
<dbReference type="AlphaFoldDB" id="A0A6I2UJ67"/>
<dbReference type="GeneID" id="96779713"/>
<sequence length="193" mass="22334">MEVVAVLYRVKQFFRGIFASRLSKDEVDFVKENLPEAAWELFFQMNRADKRHSMHVLKTALELFDDGFREQDFPYLSKQDAGNLRQLLIRCCLLHDVGRGSSMGPIRKSIAVLLNRFFPVWSRRYGRCDSRSYVRGLLYRYYHHGELGGELLRGIGMSTEAAIISLHHKKGRGNMLPENRKLLSILKEADGLN</sequence>
<dbReference type="Proteomes" id="UP000433181">
    <property type="component" value="Unassembled WGS sequence"/>
</dbReference>
<dbReference type="EMBL" id="VUNR01000033">
    <property type="protein sequence ID" value="MSU09765.1"/>
    <property type="molecule type" value="Genomic_DNA"/>
</dbReference>
<keyword evidence="2" id="KW-1185">Reference proteome</keyword>
<comment type="caution">
    <text evidence="1">The sequence shown here is derived from an EMBL/GenBank/DDBJ whole genome shotgun (WGS) entry which is preliminary data.</text>
</comment>
<dbReference type="InterPro" id="IPR003607">
    <property type="entry name" value="HD/PDEase_dom"/>
</dbReference>
<gene>
    <name evidence="1" type="ORF">FYJ84_12345</name>
</gene>
<evidence type="ECO:0000313" key="1">
    <source>
        <dbReference type="EMBL" id="MSU09765.1"/>
    </source>
</evidence>
<evidence type="ECO:0000313" key="2">
    <source>
        <dbReference type="Proteomes" id="UP000433181"/>
    </source>
</evidence>